<keyword evidence="3 6" id="KW-0812">Transmembrane</keyword>
<dbReference type="Gene3D" id="1.20.81.30">
    <property type="entry name" value="Type II secretion system (T2SS), domain F"/>
    <property type="match status" value="1"/>
</dbReference>
<evidence type="ECO:0000256" key="6">
    <source>
        <dbReference type="SAM" id="Phobius"/>
    </source>
</evidence>
<name>A0A844NWH4_PSEAI</name>
<evidence type="ECO:0000313" key="8">
    <source>
        <dbReference type="EMBL" id="MUI39970.1"/>
    </source>
</evidence>
<feature type="domain" description="Type II secretion system protein GspF" evidence="7">
    <location>
        <begin position="4"/>
        <end position="124"/>
    </location>
</feature>
<dbReference type="AlphaFoldDB" id="A0A844NWH4"/>
<evidence type="ECO:0000256" key="2">
    <source>
        <dbReference type="ARBA" id="ARBA00022475"/>
    </source>
</evidence>
<dbReference type="InterPro" id="IPR042094">
    <property type="entry name" value="T2SS_GspF_sf"/>
</dbReference>
<evidence type="ECO:0000256" key="3">
    <source>
        <dbReference type="ARBA" id="ARBA00022692"/>
    </source>
</evidence>
<dbReference type="GO" id="GO:0005886">
    <property type="term" value="C:plasma membrane"/>
    <property type="evidence" value="ECO:0007669"/>
    <property type="project" value="UniProtKB-SubCell"/>
</dbReference>
<dbReference type="Proteomes" id="UP000433532">
    <property type="component" value="Unassembled WGS sequence"/>
</dbReference>
<dbReference type="InterPro" id="IPR018076">
    <property type="entry name" value="T2SS_GspF_dom"/>
</dbReference>
<evidence type="ECO:0000259" key="7">
    <source>
        <dbReference type="Pfam" id="PF00482"/>
    </source>
</evidence>
<feature type="transmembrane region" description="Helical" evidence="6">
    <location>
        <begin position="104"/>
        <end position="125"/>
    </location>
</feature>
<reference evidence="8 9" key="1">
    <citation type="submission" date="2019-11" db="EMBL/GenBank/DDBJ databases">
        <title>Genomes of ocular Pseudomonas aeruginosa isolates.</title>
        <authorList>
            <person name="Khan M."/>
            <person name="Rice S.A."/>
            <person name="Willcox M.D.P."/>
            <person name="Stapleton F."/>
        </authorList>
    </citation>
    <scope>NUCLEOTIDE SEQUENCE [LARGE SCALE GENOMIC DNA]</scope>
    <source>
        <strain evidence="8 9">PA221</strain>
    </source>
</reference>
<gene>
    <name evidence="8" type="ORF">GNQ48_34115</name>
</gene>
<evidence type="ECO:0000256" key="4">
    <source>
        <dbReference type="ARBA" id="ARBA00022989"/>
    </source>
</evidence>
<keyword evidence="4 6" id="KW-1133">Transmembrane helix</keyword>
<feature type="non-terminal residue" evidence="8">
    <location>
        <position position="1"/>
    </location>
</feature>
<accession>A0A844NWH4</accession>
<sequence>GTTFLLNMAVMLNAGIRPYDSLASMIKISPPWLKQRLEAARYGVGLGQNLGVALRSAGHDFPDRQAIQYLCILANRGGFSEALVKFSRRWQETSLKQIELAAGLVKNFALIFIGALMILVLLGAYQAQQLIQSMNH</sequence>
<dbReference type="RefSeq" id="WP_196495022.1">
    <property type="nucleotide sequence ID" value="NZ_JAUKHA010000117.1"/>
</dbReference>
<evidence type="ECO:0000256" key="5">
    <source>
        <dbReference type="ARBA" id="ARBA00023136"/>
    </source>
</evidence>
<organism evidence="8 9">
    <name type="scientific">Pseudomonas aeruginosa</name>
    <dbReference type="NCBI Taxonomy" id="287"/>
    <lineage>
        <taxon>Bacteria</taxon>
        <taxon>Pseudomonadati</taxon>
        <taxon>Pseudomonadota</taxon>
        <taxon>Gammaproteobacteria</taxon>
        <taxon>Pseudomonadales</taxon>
        <taxon>Pseudomonadaceae</taxon>
        <taxon>Pseudomonas</taxon>
    </lineage>
</organism>
<evidence type="ECO:0000313" key="9">
    <source>
        <dbReference type="Proteomes" id="UP000433532"/>
    </source>
</evidence>
<protein>
    <submittedName>
        <fullName evidence="8">Type II secretion system protein F</fullName>
    </submittedName>
</protein>
<dbReference type="Pfam" id="PF00482">
    <property type="entry name" value="T2SSF"/>
    <property type="match status" value="1"/>
</dbReference>
<dbReference type="EMBL" id="WOAD01000188">
    <property type="protein sequence ID" value="MUI39970.1"/>
    <property type="molecule type" value="Genomic_DNA"/>
</dbReference>
<proteinExistence type="predicted"/>
<keyword evidence="2" id="KW-1003">Cell membrane</keyword>
<keyword evidence="5 6" id="KW-0472">Membrane</keyword>
<evidence type="ECO:0000256" key="1">
    <source>
        <dbReference type="ARBA" id="ARBA00004651"/>
    </source>
</evidence>
<comment type="subcellular location">
    <subcellularLocation>
        <location evidence="1">Cell membrane</location>
        <topology evidence="1">Multi-pass membrane protein</topology>
    </subcellularLocation>
</comment>
<comment type="caution">
    <text evidence="8">The sequence shown here is derived from an EMBL/GenBank/DDBJ whole genome shotgun (WGS) entry which is preliminary data.</text>
</comment>